<feature type="transmembrane region" description="Helical" evidence="6">
    <location>
        <begin position="44"/>
        <end position="65"/>
    </location>
</feature>
<protein>
    <submittedName>
        <fullName evidence="7">Rod shape determining protein RodA</fullName>
    </submittedName>
</protein>
<dbReference type="EMBL" id="FNYK01000042">
    <property type="protein sequence ID" value="SEI98867.1"/>
    <property type="molecule type" value="Genomic_DNA"/>
</dbReference>
<evidence type="ECO:0000313" key="7">
    <source>
        <dbReference type="EMBL" id="SEI98867.1"/>
    </source>
</evidence>
<feature type="transmembrane region" description="Helical" evidence="6">
    <location>
        <begin position="206"/>
        <end position="225"/>
    </location>
</feature>
<dbReference type="STRING" id="322505.SAMN04487836_13126"/>
<dbReference type="AlphaFoldDB" id="A0A1H6VAR0"/>
<evidence type="ECO:0000256" key="3">
    <source>
        <dbReference type="ARBA" id="ARBA00022960"/>
    </source>
</evidence>
<dbReference type="GO" id="GO:0005886">
    <property type="term" value="C:plasma membrane"/>
    <property type="evidence" value="ECO:0007669"/>
    <property type="project" value="TreeGrafter"/>
</dbReference>
<dbReference type="GO" id="GO:0051301">
    <property type="term" value="P:cell division"/>
    <property type="evidence" value="ECO:0007669"/>
    <property type="project" value="InterPro"/>
</dbReference>
<keyword evidence="8" id="KW-1185">Reference proteome</keyword>
<dbReference type="Pfam" id="PF01098">
    <property type="entry name" value="FTSW_RODA_SPOVE"/>
    <property type="match status" value="1"/>
</dbReference>
<dbReference type="OrthoDB" id="9768187at2"/>
<gene>
    <name evidence="7" type="ORF">SAMN04487834_10422</name>
</gene>
<evidence type="ECO:0000256" key="5">
    <source>
        <dbReference type="ARBA" id="ARBA00023136"/>
    </source>
</evidence>
<dbReference type="GO" id="GO:0008360">
    <property type="term" value="P:regulation of cell shape"/>
    <property type="evidence" value="ECO:0007669"/>
    <property type="project" value="UniProtKB-KW"/>
</dbReference>
<dbReference type="GO" id="GO:0015648">
    <property type="term" value="F:lipid-linked peptidoglycan transporter activity"/>
    <property type="evidence" value="ECO:0007669"/>
    <property type="project" value="TreeGrafter"/>
</dbReference>
<dbReference type="GO" id="GO:0032153">
    <property type="term" value="C:cell division site"/>
    <property type="evidence" value="ECO:0007669"/>
    <property type="project" value="TreeGrafter"/>
</dbReference>
<feature type="transmembrane region" description="Helical" evidence="6">
    <location>
        <begin position="336"/>
        <end position="360"/>
    </location>
</feature>
<keyword evidence="2 6" id="KW-0812">Transmembrane</keyword>
<dbReference type="InterPro" id="IPR018365">
    <property type="entry name" value="Cell_cycle_FtsW-rel_CS"/>
</dbReference>
<dbReference type="Proteomes" id="UP000183028">
    <property type="component" value="Unassembled WGS sequence"/>
</dbReference>
<dbReference type="PANTHER" id="PTHR30474">
    <property type="entry name" value="CELL CYCLE PROTEIN"/>
    <property type="match status" value="1"/>
</dbReference>
<keyword evidence="4 6" id="KW-1133">Transmembrane helix</keyword>
<name>A0A1H6VAR0_9FIRM</name>
<evidence type="ECO:0000256" key="2">
    <source>
        <dbReference type="ARBA" id="ARBA00022692"/>
    </source>
</evidence>
<keyword evidence="3" id="KW-0133">Cell shape</keyword>
<feature type="transmembrane region" description="Helical" evidence="6">
    <location>
        <begin position="184"/>
        <end position="201"/>
    </location>
</feature>
<dbReference type="RefSeq" id="WP_074732391.1">
    <property type="nucleotide sequence ID" value="NZ_FNYK01000042.1"/>
</dbReference>
<reference evidence="8" key="1">
    <citation type="submission" date="2016-10" db="EMBL/GenBank/DDBJ databases">
        <authorList>
            <person name="Varghese N."/>
        </authorList>
    </citation>
    <scope>NUCLEOTIDE SEQUENCE [LARGE SCALE GENOMIC DNA]</scope>
    <source>
        <strain evidence="8">DSM 20406</strain>
    </source>
</reference>
<evidence type="ECO:0000256" key="4">
    <source>
        <dbReference type="ARBA" id="ARBA00022989"/>
    </source>
</evidence>
<feature type="transmembrane region" description="Helical" evidence="6">
    <location>
        <begin position="77"/>
        <end position="96"/>
    </location>
</feature>
<proteinExistence type="predicted"/>
<sequence>MKTIEEYFKKYPLFDAILILGIISCLGIASAAPIMNNVANPYRLWMSQAFYYFLGFILLFVVYRIGKDTFYKHIKILYWLFIFLLVLLGVDHQVYIRTGISVLPTAIVPHINGATSWFRIPGFSFQPSEFMKIIMVIALAKMTQEHNEEVLIPTIESDIRYFLKVLKIFIPPAILMLMQNDSGVMLIFAFAAFFVIISSGVNKRWFVVIFTLAILGIGLLVYLFVFQNGIFTKIIKGHTLSRVYGWLDPEGTTANQGMQLWFSQLSYGTAGFFGHGFRNFVKTFPEGQTDFIFAVIASSFGYFGALITIAAIAFFDICVLRIGLHSTNGRDKYFTMGIVGCLLFQQVWNIGMILGLLPITGITLPMLSYGGSSLWSYMFAGGILLDIDYQNKLLDNSHKKY</sequence>
<feature type="transmembrane region" description="Helical" evidence="6">
    <location>
        <begin position="291"/>
        <end position="324"/>
    </location>
</feature>
<dbReference type="InterPro" id="IPR001182">
    <property type="entry name" value="FtsW/RodA"/>
</dbReference>
<dbReference type="PROSITE" id="PS00428">
    <property type="entry name" value="FTSW_RODA_SPOVE"/>
    <property type="match status" value="1"/>
</dbReference>
<organism evidence="7 8">
    <name type="scientific">Sharpea azabuensis</name>
    <dbReference type="NCBI Taxonomy" id="322505"/>
    <lineage>
        <taxon>Bacteria</taxon>
        <taxon>Bacillati</taxon>
        <taxon>Bacillota</taxon>
        <taxon>Erysipelotrichia</taxon>
        <taxon>Erysipelotrichales</taxon>
        <taxon>Coprobacillaceae</taxon>
        <taxon>Sharpea</taxon>
    </lineage>
</organism>
<dbReference type="eggNOG" id="COG0772">
    <property type="taxonomic scope" value="Bacteria"/>
</dbReference>
<comment type="subcellular location">
    <subcellularLocation>
        <location evidence="1">Membrane</location>
        <topology evidence="1">Multi-pass membrane protein</topology>
    </subcellularLocation>
</comment>
<accession>A0A1H6VAR0</accession>
<evidence type="ECO:0000313" key="8">
    <source>
        <dbReference type="Proteomes" id="UP000183028"/>
    </source>
</evidence>
<dbReference type="PANTHER" id="PTHR30474:SF1">
    <property type="entry name" value="PEPTIDOGLYCAN GLYCOSYLTRANSFERASE MRDB"/>
    <property type="match status" value="1"/>
</dbReference>
<feature type="transmembrane region" description="Helical" evidence="6">
    <location>
        <begin position="366"/>
        <end position="385"/>
    </location>
</feature>
<evidence type="ECO:0000256" key="6">
    <source>
        <dbReference type="SAM" id="Phobius"/>
    </source>
</evidence>
<feature type="transmembrane region" description="Helical" evidence="6">
    <location>
        <begin position="12"/>
        <end position="32"/>
    </location>
</feature>
<evidence type="ECO:0000256" key="1">
    <source>
        <dbReference type="ARBA" id="ARBA00004141"/>
    </source>
</evidence>
<keyword evidence="5 6" id="KW-0472">Membrane</keyword>